<gene>
    <name evidence="4" type="ORF">E3T61_15765</name>
</gene>
<dbReference type="PROSITE" id="PS51186">
    <property type="entry name" value="GNAT"/>
    <property type="match status" value="1"/>
</dbReference>
<evidence type="ECO:0000259" key="3">
    <source>
        <dbReference type="PROSITE" id="PS51186"/>
    </source>
</evidence>
<dbReference type="CDD" id="cd04301">
    <property type="entry name" value="NAT_SF"/>
    <property type="match status" value="1"/>
</dbReference>
<dbReference type="EMBL" id="SOHM01000031">
    <property type="protein sequence ID" value="TFD87274.1"/>
    <property type="molecule type" value="Genomic_DNA"/>
</dbReference>
<protein>
    <submittedName>
        <fullName evidence="4">GNAT family N-acetyltransferase</fullName>
    </submittedName>
</protein>
<feature type="domain" description="N-acetyltransferase" evidence="3">
    <location>
        <begin position="11"/>
        <end position="161"/>
    </location>
</feature>
<evidence type="ECO:0000256" key="2">
    <source>
        <dbReference type="ARBA" id="ARBA00023315"/>
    </source>
</evidence>
<dbReference type="Proteomes" id="UP000298468">
    <property type="component" value="Unassembled WGS sequence"/>
</dbReference>
<evidence type="ECO:0000313" key="4">
    <source>
        <dbReference type="EMBL" id="TFD87274.1"/>
    </source>
</evidence>
<organism evidence="4 5">
    <name type="scientific">Cryobacterium lactosi</name>
    <dbReference type="NCBI Taxonomy" id="1259202"/>
    <lineage>
        <taxon>Bacteria</taxon>
        <taxon>Bacillati</taxon>
        <taxon>Actinomycetota</taxon>
        <taxon>Actinomycetes</taxon>
        <taxon>Micrococcales</taxon>
        <taxon>Microbacteriaceae</taxon>
        <taxon>Cryobacterium</taxon>
    </lineage>
</organism>
<dbReference type="Pfam" id="PF00583">
    <property type="entry name" value="Acetyltransf_1"/>
    <property type="match status" value="1"/>
</dbReference>
<name>A0A4R9BN99_9MICO</name>
<dbReference type="SUPFAM" id="SSF55729">
    <property type="entry name" value="Acyl-CoA N-acyltransferases (Nat)"/>
    <property type="match status" value="1"/>
</dbReference>
<sequence>MSHESSPPGEVLIESATPEDLPALAGLRWRWVLENEGDPVVSLDEFVRVFAEWALAHSASHHCTIARRGETVVGMAWLATIARVPSSRAPVRASGDVQSVYVVPAERNFGIGGRMLAAVLERAFDAGLERVTVHSTAGAVTAYERAGFAASACLLQATRTP</sequence>
<dbReference type="InterPro" id="IPR000182">
    <property type="entry name" value="GNAT_dom"/>
</dbReference>
<dbReference type="GO" id="GO:0016747">
    <property type="term" value="F:acyltransferase activity, transferring groups other than amino-acyl groups"/>
    <property type="evidence" value="ECO:0007669"/>
    <property type="project" value="InterPro"/>
</dbReference>
<dbReference type="PANTHER" id="PTHR43877">
    <property type="entry name" value="AMINOALKYLPHOSPHONATE N-ACETYLTRANSFERASE-RELATED-RELATED"/>
    <property type="match status" value="1"/>
</dbReference>
<evidence type="ECO:0000313" key="5">
    <source>
        <dbReference type="Proteomes" id="UP000298468"/>
    </source>
</evidence>
<accession>A0A4R9BN99</accession>
<comment type="caution">
    <text evidence="4">The sequence shown here is derived from an EMBL/GenBank/DDBJ whole genome shotgun (WGS) entry which is preliminary data.</text>
</comment>
<proteinExistence type="predicted"/>
<reference evidence="4 5" key="1">
    <citation type="submission" date="2019-03" db="EMBL/GenBank/DDBJ databases">
        <title>Genomics of glacier-inhabiting Cryobacterium strains.</title>
        <authorList>
            <person name="Liu Q."/>
            <person name="Xin Y.-H."/>
        </authorList>
    </citation>
    <scope>NUCLEOTIDE SEQUENCE [LARGE SCALE GENOMIC DNA]</scope>
    <source>
        <strain evidence="4 5">Sr59</strain>
    </source>
</reference>
<dbReference type="RefSeq" id="WP_134641755.1">
    <property type="nucleotide sequence ID" value="NZ_SOHM01000031.1"/>
</dbReference>
<dbReference type="InterPro" id="IPR016181">
    <property type="entry name" value="Acyl_CoA_acyltransferase"/>
</dbReference>
<evidence type="ECO:0000256" key="1">
    <source>
        <dbReference type="ARBA" id="ARBA00022679"/>
    </source>
</evidence>
<dbReference type="InterPro" id="IPR050832">
    <property type="entry name" value="Bact_Acetyltransf"/>
</dbReference>
<dbReference type="Gene3D" id="3.40.630.30">
    <property type="match status" value="1"/>
</dbReference>
<keyword evidence="5" id="KW-1185">Reference proteome</keyword>
<dbReference type="AlphaFoldDB" id="A0A4R9BN99"/>
<keyword evidence="1 4" id="KW-0808">Transferase</keyword>
<keyword evidence="2" id="KW-0012">Acyltransferase</keyword>
<dbReference type="OrthoDB" id="4936934at2"/>